<accession>A0A4W4FTI7</accession>
<evidence type="ECO:0000256" key="2">
    <source>
        <dbReference type="ARBA" id="ARBA00004123"/>
    </source>
</evidence>
<dbReference type="AlphaFoldDB" id="A0A4W4FTI7"/>
<protein>
    <recommendedName>
        <fullName evidence="4 19">Estrogen receptor</fullName>
        <shortName evidence="19">ER</shortName>
    </recommendedName>
    <alternativeName>
        <fullName evidence="17 19">ER-alpha</fullName>
    </alternativeName>
    <alternativeName>
        <fullName evidence="16 19">Estradiol receptor</fullName>
    </alternativeName>
    <alternativeName>
        <fullName evidence="18 19">Nuclear receptor subfamily 3 group A member 1</fullName>
    </alternativeName>
</protein>
<evidence type="ECO:0000256" key="3">
    <source>
        <dbReference type="ARBA" id="ARBA00005413"/>
    </source>
</evidence>
<dbReference type="Pfam" id="PF00105">
    <property type="entry name" value="zf-C4"/>
    <property type="match status" value="1"/>
</dbReference>
<evidence type="ECO:0000256" key="18">
    <source>
        <dbReference type="ARBA" id="ARBA00032418"/>
    </source>
</evidence>
<dbReference type="SUPFAM" id="SSF48508">
    <property type="entry name" value="Nuclear receptor ligand-binding domain"/>
    <property type="match status" value="1"/>
</dbReference>
<dbReference type="PANTHER" id="PTHR48092">
    <property type="entry name" value="KNIRPS-RELATED PROTEIN-RELATED"/>
    <property type="match status" value="1"/>
</dbReference>
<dbReference type="Pfam" id="PF02159">
    <property type="entry name" value="Oest_recep"/>
    <property type="match status" value="1"/>
</dbReference>
<evidence type="ECO:0000259" key="22">
    <source>
        <dbReference type="PROSITE" id="PS51843"/>
    </source>
</evidence>
<keyword evidence="24" id="KW-1185">Reference proteome</keyword>
<evidence type="ECO:0000313" key="23">
    <source>
        <dbReference type="Ensembl" id="ENSEEEP00000028337.2"/>
    </source>
</evidence>
<reference evidence="23" key="3">
    <citation type="submission" date="2020-05" db="EMBL/GenBank/DDBJ databases">
        <title>Electrophorus electricus (electric eel) genome, fEleEle1, primary haplotype.</title>
        <authorList>
            <person name="Myers G."/>
            <person name="Meyer A."/>
            <person name="Fedrigo O."/>
            <person name="Formenti G."/>
            <person name="Rhie A."/>
            <person name="Tracey A."/>
            <person name="Sims Y."/>
            <person name="Jarvis E.D."/>
        </authorList>
    </citation>
    <scope>NUCLEOTIDE SEQUENCE [LARGE SCALE GENOMIC DNA]</scope>
</reference>
<keyword evidence="12 19" id="KW-0804">Transcription</keyword>
<dbReference type="GO" id="GO:0030284">
    <property type="term" value="F:nuclear estrogen receptor activity"/>
    <property type="evidence" value="ECO:0007669"/>
    <property type="project" value="InterPro"/>
</dbReference>
<dbReference type="Gene3D" id="1.10.565.10">
    <property type="entry name" value="Retinoid X Receptor"/>
    <property type="match status" value="1"/>
</dbReference>
<dbReference type="SMART" id="SM00399">
    <property type="entry name" value="ZnF_C4"/>
    <property type="match status" value="1"/>
</dbReference>
<dbReference type="InterPro" id="IPR050200">
    <property type="entry name" value="Nuclear_hormone_rcpt_NR3"/>
</dbReference>
<feature type="compositionally biased region" description="Basic and acidic residues" evidence="20">
    <location>
        <begin position="270"/>
        <end position="308"/>
    </location>
</feature>
<evidence type="ECO:0000259" key="21">
    <source>
        <dbReference type="PROSITE" id="PS51030"/>
    </source>
</evidence>
<keyword evidence="8" id="KW-0862">Zinc</keyword>
<dbReference type="PROSITE" id="PS00031">
    <property type="entry name" value="NUCLEAR_REC_DBD_1"/>
    <property type="match status" value="1"/>
</dbReference>
<evidence type="ECO:0000313" key="24">
    <source>
        <dbReference type="Proteomes" id="UP000314983"/>
    </source>
</evidence>
<dbReference type="InterPro" id="IPR035500">
    <property type="entry name" value="NHR-like_dom_sf"/>
</dbReference>
<keyword evidence="13 19" id="KW-0675">Receptor</keyword>
<dbReference type="PIRSF" id="PIRSF002527">
    <property type="entry name" value="ER-like_NR"/>
    <property type="match status" value="1"/>
</dbReference>
<dbReference type="GO" id="GO:0005634">
    <property type="term" value="C:nucleus"/>
    <property type="evidence" value="ECO:0007669"/>
    <property type="project" value="UniProtKB-SubCell"/>
</dbReference>
<evidence type="ECO:0000256" key="16">
    <source>
        <dbReference type="ARBA" id="ARBA00031699"/>
    </source>
</evidence>
<evidence type="ECO:0000256" key="5">
    <source>
        <dbReference type="ARBA" id="ARBA00022665"/>
    </source>
</evidence>
<dbReference type="InterPro" id="IPR013088">
    <property type="entry name" value="Znf_NHR/GATA"/>
</dbReference>
<dbReference type="SUPFAM" id="SSF57716">
    <property type="entry name" value="Glucocorticoid receptor-like (DNA-binding domain)"/>
    <property type="match status" value="1"/>
</dbReference>
<feature type="region of interest" description="Disordered" evidence="20">
    <location>
        <begin position="266"/>
        <end position="316"/>
    </location>
</feature>
<dbReference type="GeneTree" id="ENSGT00940000158133"/>
<dbReference type="Proteomes" id="UP000314983">
    <property type="component" value="Chromosome 3"/>
</dbReference>
<dbReference type="SMART" id="SM00430">
    <property type="entry name" value="HOLI"/>
    <property type="match status" value="1"/>
</dbReference>
<evidence type="ECO:0000256" key="15">
    <source>
        <dbReference type="ARBA" id="ARBA00026005"/>
    </source>
</evidence>
<keyword evidence="11 19" id="KW-0238">DNA-binding</keyword>
<dbReference type="InterPro" id="IPR001628">
    <property type="entry name" value="Znf_hrmn_rcpt"/>
</dbReference>
<reference evidence="24" key="1">
    <citation type="journal article" date="2014" name="Science">
        <title>Nonhuman genetics. Genomic basis for the convergent evolution of electric organs.</title>
        <authorList>
            <person name="Gallant J.R."/>
            <person name="Traeger L.L."/>
            <person name="Volkening J.D."/>
            <person name="Moffett H."/>
            <person name="Chen P.H."/>
            <person name="Novina C.D."/>
            <person name="Phillips G.N.Jr."/>
            <person name="Anand R."/>
            <person name="Wells G.B."/>
            <person name="Pinch M."/>
            <person name="Guth R."/>
            <person name="Unguez G.A."/>
            <person name="Albert J.S."/>
            <person name="Zakon H.H."/>
            <person name="Samanta M.P."/>
            <person name="Sussman M.R."/>
        </authorList>
    </citation>
    <scope>NUCLEOTIDE SEQUENCE [LARGE SCALE GENOMIC DNA]</scope>
</reference>
<evidence type="ECO:0000256" key="20">
    <source>
        <dbReference type="SAM" id="MobiDB-lite"/>
    </source>
</evidence>
<keyword evidence="5 19" id="KW-0754">Steroid-binding</keyword>
<dbReference type="CDD" id="cd06949">
    <property type="entry name" value="NR_LBD_ER"/>
    <property type="match status" value="1"/>
</dbReference>
<comment type="subunit">
    <text evidence="15">Binds DNA as a homodimer. Can form a heterodimer with ER-beta.</text>
</comment>
<evidence type="ECO:0000256" key="7">
    <source>
        <dbReference type="ARBA" id="ARBA00022771"/>
    </source>
</evidence>
<dbReference type="GO" id="GO:0008270">
    <property type="term" value="F:zinc ion binding"/>
    <property type="evidence" value="ECO:0007669"/>
    <property type="project" value="UniProtKB-KW"/>
</dbReference>
<name>A0A4W4FTI7_ELEEL</name>
<evidence type="ECO:0000256" key="4">
    <source>
        <dbReference type="ARBA" id="ARBA00015934"/>
    </source>
</evidence>
<reference evidence="23" key="5">
    <citation type="submission" date="2025-09" db="UniProtKB">
        <authorList>
            <consortium name="Ensembl"/>
        </authorList>
    </citation>
    <scope>IDENTIFICATION</scope>
</reference>
<gene>
    <name evidence="23" type="primary">ESR1</name>
</gene>
<keyword evidence="14 19" id="KW-0539">Nucleus</keyword>
<evidence type="ECO:0000256" key="1">
    <source>
        <dbReference type="ARBA" id="ARBA00003830"/>
    </source>
</evidence>
<dbReference type="GO" id="GO:0042562">
    <property type="term" value="F:hormone binding"/>
    <property type="evidence" value="ECO:0007669"/>
    <property type="project" value="UniProtKB-ARBA"/>
</dbReference>
<evidence type="ECO:0000256" key="8">
    <source>
        <dbReference type="ARBA" id="ARBA00022833"/>
    </source>
</evidence>
<comment type="function">
    <text evidence="1 19">The steroid hormones and their receptors are involved in the regulation of eukaryotic gene expression and affect cellular proliferation and differentiation in target tissues.</text>
</comment>
<evidence type="ECO:0000256" key="13">
    <source>
        <dbReference type="ARBA" id="ARBA00023170"/>
    </source>
</evidence>
<evidence type="ECO:0000256" key="10">
    <source>
        <dbReference type="ARBA" id="ARBA00023121"/>
    </source>
</evidence>
<dbReference type="InterPro" id="IPR000536">
    <property type="entry name" value="Nucl_hrmn_rcpt_lig-bd"/>
</dbReference>
<proteinExistence type="inferred from homology"/>
<dbReference type="FunFam" id="1.10.565.10:FF:000010">
    <property type="entry name" value="Estrogen receptor"/>
    <property type="match status" value="1"/>
</dbReference>
<reference evidence="24" key="2">
    <citation type="journal article" date="2017" name="Sci. Adv.">
        <title>A tail of two voltages: Proteomic comparison of the three electric organs of the electric eel.</title>
        <authorList>
            <person name="Traeger L.L."/>
            <person name="Sabat G."/>
            <person name="Barrett-Wilt G.A."/>
            <person name="Wells G.B."/>
            <person name="Sussman M.R."/>
        </authorList>
    </citation>
    <scope>NUCLEOTIDE SEQUENCE [LARGE SCALE GENOMIC DNA]</scope>
</reference>
<dbReference type="CDD" id="cd07171">
    <property type="entry name" value="NR_DBD_ER"/>
    <property type="match status" value="1"/>
</dbReference>
<evidence type="ECO:0000256" key="17">
    <source>
        <dbReference type="ARBA" id="ARBA00031973"/>
    </source>
</evidence>
<reference evidence="23" key="4">
    <citation type="submission" date="2025-08" db="UniProtKB">
        <authorList>
            <consortium name="Ensembl"/>
        </authorList>
    </citation>
    <scope>IDENTIFICATION</scope>
</reference>
<keyword evidence="6" id="KW-0479">Metal-binding</keyword>
<evidence type="ECO:0000256" key="12">
    <source>
        <dbReference type="ARBA" id="ARBA00023163"/>
    </source>
</evidence>
<dbReference type="FunFam" id="3.30.50.10:FF:000014">
    <property type="entry name" value="Estrogen receptor beta"/>
    <property type="match status" value="1"/>
</dbReference>
<dbReference type="GO" id="GO:0005496">
    <property type="term" value="F:steroid binding"/>
    <property type="evidence" value="ECO:0007669"/>
    <property type="project" value="UniProtKB-KW"/>
</dbReference>
<dbReference type="Pfam" id="PF00104">
    <property type="entry name" value="Hormone_recep"/>
    <property type="match status" value="1"/>
</dbReference>
<sequence>MSGGQARGLAASGRKRRRTNLSRSSEELEGHSDALTPPKLSPMYPEEEHGRGGVSSTVDYLDGAYDYPNPAPGYGTSSAAGPAAVGYYLAPSDPHVPPPEAGLQPLVGGSASPLLFLPSSPQLSSYLSHGSGHHAAPQVPYCLDSTASSVYRSSALTNQHVAVGTREDPYSATDRQGTYAAASMLELAKDMRFCAVCRDYASGYHYGVWSCEGCKAFFKRSIQGHNDYVCPATNQCTIDRNRRKSCQACRLRKCYEVGMVKGGLRKERRGRTERQERRRSGLEERNRGYSELPSRSDHRRAPLQDRRRNCSSSTGDSALYISPEQVLLLLLGAEPPSLCSRQKHNRPYTEITMMTLLTNMADKELVHMIAWAKKVPGFQDLSLHDQVQLLESSWLEILMIGLIWRSIHSPGKLIFAQDLILDRSEGDCVEGMAEIFDMLLATVARFRALRLKSEEFVCLKAIILLNSGAFSFCSTPVEPLRDSFVVQCMLDNITDTLTHCISQSGVPPELQCRRQAQLLLLLSHIRHMSNKGMEHLYSMKCKNKVQLYDLLLEMLDAHRLHSLSRTSRSWAPGEGASPSATPTPNTTNSTSTTLHNSGSLSTCPGVLQLNPARPDQKCTSVQSYFPSGFLNL</sequence>
<comment type="subcellular location">
    <subcellularLocation>
        <location evidence="2 19">Nucleus</location>
    </subcellularLocation>
</comment>
<keyword evidence="10 19" id="KW-0446">Lipid-binding</keyword>
<dbReference type="InterPro" id="IPR001292">
    <property type="entry name" value="Estr_rcpt"/>
</dbReference>
<evidence type="ECO:0000256" key="6">
    <source>
        <dbReference type="ARBA" id="ARBA00022723"/>
    </source>
</evidence>
<feature type="domain" description="Nuclear receptor" evidence="21">
    <location>
        <begin position="191"/>
        <end position="266"/>
    </location>
</feature>
<dbReference type="PRINTS" id="PR00398">
    <property type="entry name" value="STRDHORMONER"/>
</dbReference>
<evidence type="ECO:0000256" key="19">
    <source>
        <dbReference type="PIRNR" id="PIRNR002527"/>
    </source>
</evidence>
<evidence type="ECO:0000256" key="11">
    <source>
        <dbReference type="ARBA" id="ARBA00023125"/>
    </source>
</evidence>
<comment type="similarity">
    <text evidence="3 19">Belongs to the nuclear hormone receptor family. NR3 subfamily.</text>
</comment>
<feature type="region of interest" description="Disordered" evidence="20">
    <location>
        <begin position="566"/>
        <end position="599"/>
    </location>
</feature>
<feature type="domain" description="NR LBD" evidence="22">
    <location>
        <begin position="322"/>
        <end position="558"/>
    </location>
</feature>
<keyword evidence="7" id="KW-0863">Zinc-finger</keyword>
<dbReference type="PIRSF" id="PIRSF500101">
    <property type="entry name" value="ER-a"/>
    <property type="match status" value="1"/>
</dbReference>
<organism evidence="23 24">
    <name type="scientific">Electrophorus electricus</name>
    <name type="common">Electric eel</name>
    <name type="synonym">Gymnotus electricus</name>
    <dbReference type="NCBI Taxonomy" id="8005"/>
    <lineage>
        <taxon>Eukaryota</taxon>
        <taxon>Metazoa</taxon>
        <taxon>Chordata</taxon>
        <taxon>Craniata</taxon>
        <taxon>Vertebrata</taxon>
        <taxon>Euteleostomi</taxon>
        <taxon>Actinopterygii</taxon>
        <taxon>Neopterygii</taxon>
        <taxon>Teleostei</taxon>
        <taxon>Ostariophysi</taxon>
        <taxon>Gymnotiformes</taxon>
        <taxon>Gymnotoidei</taxon>
        <taxon>Gymnotidae</taxon>
        <taxon>Electrophorus</taxon>
    </lineage>
</organism>
<dbReference type="InterPro" id="IPR001723">
    <property type="entry name" value="Nuclear_hrmn_rcpt"/>
</dbReference>
<dbReference type="PROSITE" id="PS51843">
    <property type="entry name" value="NR_LBD"/>
    <property type="match status" value="1"/>
</dbReference>
<dbReference type="PRINTS" id="PR00047">
    <property type="entry name" value="STROIDFINGER"/>
</dbReference>
<feature type="region of interest" description="Disordered" evidence="20">
    <location>
        <begin position="1"/>
        <end position="57"/>
    </location>
</feature>
<dbReference type="InterPro" id="IPR046944">
    <property type="entry name" value="Estr_rcpt_N"/>
</dbReference>
<evidence type="ECO:0000256" key="9">
    <source>
        <dbReference type="ARBA" id="ARBA00023015"/>
    </source>
</evidence>
<dbReference type="InterPro" id="IPR024178">
    <property type="entry name" value="Est_rcpt/est-rel_rcp"/>
</dbReference>
<keyword evidence="9 19" id="KW-0805">Transcription regulation</keyword>
<dbReference type="Ensembl" id="ENSEEET00000028663.2">
    <property type="protein sequence ID" value="ENSEEEP00000028337.2"/>
    <property type="gene ID" value="ENSEEEG00000013622.2"/>
</dbReference>
<dbReference type="GO" id="GO:0043565">
    <property type="term" value="F:sequence-specific DNA binding"/>
    <property type="evidence" value="ECO:0007669"/>
    <property type="project" value="InterPro"/>
</dbReference>
<evidence type="ECO:0000256" key="14">
    <source>
        <dbReference type="ARBA" id="ARBA00023242"/>
    </source>
</evidence>
<dbReference type="PROSITE" id="PS51030">
    <property type="entry name" value="NUCLEAR_REC_DBD_2"/>
    <property type="match status" value="1"/>
</dbReference>
<dbReference type="Gene3D" id="3.30.50.10">
    <property type="entry name" value="Erythroid Transcription Factor GATA-1, subunit A"/>
    <property type="match status" value="1"/>
</dbReference>